<dbReference type="Pfam" id="PF07690">
    <property type="entry name" value="MFS_1"/>
    <property type="match status" value="1"/>
</dbReference>
<evidence type="ECO:0000259" key="6">
    <source>
        <dbReference type="PROSITE" id="PS50850"/>
    </source>
</evidence>
<feature type="transmembrane region" description="Helical" evidence="5">
    <location>
        <begin position="294"/>
        <end position="314"/>
    </location>
</feature>
<feature type="transmembrane region" description="Helical" evidence="5">
    <location>
        <begin position="356"/>
        <end position="377"/>
    </location>
</feature>
<evidence type="ECO:0000313" key="8">
    <source>
        <dbReference type="Proteomes" id="UP001320831"/>
    </source>
</evidence>
<dbReference type="CDD" id="cd17393">
    <property type="entry name" value="MFS_MosC_like"/>
    <property type="match status" value="1"/>
</dbReference>
<keyword evidence="2 5" id="KW-0812">Transmembrane</keyword>
<dbReference type="InterPro" id="IPR011701">
    <property type="entry name" value="MFS"/>
</dbReference>
<accession>A0ABT2LPT2</accession>
<dbReference type="Gene3D" id="1.20.1250.20">
    <property type="entry name" value="MFS general substrate transporter like domains"/>
    <property type="match status" value="2"/>
</dbReference>
<dbReference type="EMBL" id="JAOCZP010000004">
    <property type="protein sequence ID" value="MCT7376566.1"/>
    <property type="molecule type" value="Genomic_DNA"/>
</dbReference>
<keyword evidence="3 5" id="KW-1133">Transmembrane helix</keyword>
<dbReference type="PROSITE" id="PS50850">
    <property type="entry name" value="MFS"/>
    <property type="match status" value="1"/>
</dbReference>
<dbReference type="PANTHER" id="PTHR23514:SF13">
    <property type="entry name" value="INNER MEMBRANE PROTEIN YBJJ"/>
    <property type="match status" value="1"/>
</dbReference>
<feature type="transmembrane region" description="Helical" evidence="5">
    <location>
        <begin position="326"/>
        <end position="350"/>
    </location>
</feature>
<dbReference type="PANTHER" id="PTHR23514">
    <property type="entry name" value="BYPASS OF STOP CODON PROTEIN 6"/>
    <property type="match status" value="1"/>
</dbReference>
<evidence type="ECO:0000313" key="7">
    <source>
        <dbReference type="EMBL" id="MCT7376566.1"/>
    </source>
</evidence>
<comment type="caution">
    <text evidence="7">The sequence shown here is derived from an EMBL/GenBank/DDBJ whole genome shotgun (WGS) entry which is preliminary data.</text>
</comment>
<dbReference type="InterPro" id="IPR051788">
    <property type="entry name" value="MFS_Transporter"/>
</dbReference>
<evidence type="ECO:0000256" key="5">
    <source>
        <dbReference type="SAM" id="Phobius"/>
    </source>
</evidence>
<feature type="transmembrane region" description="Helical" evidence="5">
    <location>
        <begin position="138"/>
        <end position="155"/>
    </location>
</feature>
<feature type="domain" description="Major facilitator superfamily (MFS) profile" evidence="6">
    <location>
        <begin position="9"/>
        <end position="382"/>
    </location>
</feature>
<keyword evidence="4 5" id="KW-0472">Membrane</keyword>
<organism evidence="7 8">
    <name type="scientific">Chelativorans salis</name>
    <dbReference type="NCBI Taxonomy" id="2978478"/>
    <lineage>
        <taxon>Bacteria</taxon>
        <taxon>Pseudomonadati</taxon>
        <taxon>Pseudomonadota</taxon>
        <taxon>Alphaproteobacteria</taxon>
        <taxon>Hyphomicrobiales</taxon>
        <taxon>Phyllobacteriaceae</taxon>
        <taxon>Chelativorans</taxon>
    </lineage>
</organism>
<feature type="transmembrane region" description="Helical" evidence="5">
    <location>
        <begin position="161"/>
        <end position="183"/>
    </location>
</feature>
<dbReference type="Proteomes" id="UP001320831">
    <property type="component" value="Unassembled WGS sequence"/>
</dbReference>
<protein>
    <submittedName>
        <fullName evidence="7">MFS transporter</fullName>
    </submittedName>
</protein>
<dbReference type="SUPFAM" id="SSF103473">
    <property type="entry name" value="MFS general substrate transporter"/>
    <property type="match status" value="1"/>
</dbReference>
<evidence type="ECO:0000256" key="1">
    <source>
        <dbReference type="ARBA" id="ARBA00004141"/>
    </source>
</evidence>
<evidence type="ECO:0000256" key="2">
    <source>
        <dbReference type="ARBA" id="ARBA00022692"/>
    </source>
</evidence>
<feature type="transmembrane region" description="Helical" evidence="5">
    <location>
        <begin position="266"/>
        <end position="288"/>
    </location>
</feature>
<evidence type="ECO:0000256" key="4">
    <source>
        <dbReference type="ARBA" id="ARBA00023136"/>
    </source>
</evidence>
<comment type="subcellular location">
    <subcellularLocation>
        <location evidence="1">Membrane</location>
        <topology evidence="1">Multi-pass membrane protein</topology>
    </subcellularLocation>
</comment>
<sequence>MSQENALHGRWAVATFFFVNGFMVGSWAPQIPLLVARFSLTETVLGLLILIFGLGAVVAMPMCGWLISRHGSRAVTRVSGVLCACSLLAVALAPGMPTLIAALVAFGGLLGGMDVSMNSNAVVVERRLQRAIMSSSHGFWSLGGFVGAGVGGVLAEQWGHLAHAGAVTVVALVLVFVAMPKLIVERKPAATGSGGLSGFPRSPLIYLTGIVALFSMAPEGAVLDWAALYLRQEMGAGLATASLAFTAFSGAMALMRFLGDGVRNRLGAVTTMRVSGIIAAVGMLGAGLAPSPAAAILAFALAGLGIANMVPIAFSAAGNQPGISSAAGMSVATTIGYSGMLAAPSVVGFVAERTGFTPIFIGFAVLLGVVLLMSNLVRPADDIAEQPAPSASASG</sequence>
<reference evidence="7 8" key="1">
    <citation type="submission" date="2022-09" db="EMBL/GenBank/DDBJ databases">
        <title>Chelativorans salina sp. nov., a novel slightly halophilic bacterium isolated from a saline lake sediment enrichment.</title>
        <authorList>
            <person name="Gao L."/>
            <person name="Fang B.-Z."/>
            <person name="Li W.-J."/>
        </authorList>
    </citation>
    <scope>NUCLEOTIDE SEQUENCE [LARGE SCALE GENOMIC DNA]</scope>
    <source>
        <strain evidence="7 8">EGI FJ00035</strain>
    </source>
</reference>
<feature type="transmembrane region" description="Helical" evidence="5">
    <location>
        <begin position="43"/>
        <end position="67"/>
    </location>
</feature>
<dbReference type="RefSeq" id="WP_260904606.1">
    <property type="nucleotide sequence ID" value="NZ_JAOCZP010000004.1"/>
</dbReference>
<feature type="transmembrane region" description="Helical" evidence="5">
    <location>
        <begin position="234"/>
        <end position="254"/>
    </location>
</feature>
<evidence type="ECO:0000256" key="3">
    <source>
        <dbReference type="ARBA" id="ARBA00022989"/>
    </source>
</evidence>
<proteinExistence type="predicted"/>
<feature type="transmembrane region" description="Helical" evidence="5">
    <location>
        <begin position="204"/>
        <end position="228"/>
    </location>
</feature>
<feature type="transmembrane region" description="Helical" evidence="5">
    <location>
        <begin position="12"/>
        <end position="31"/>
    </location>
</feature>
<gene>
    <name evidence="7" type="ORF">N5A92_16145</name>
</gene>
<name>A0ABT2LPT2_9HYPH</name>
<dbReference type="InterPro" id="IPR036259">
    <property type="entry name" value="MFS_trans_sf"/>
</dbReference>
<keyword evidence="8" id="KW-1185">Reference proteome</keyword>
<dbReference type="InterPro" id="IPR020846">
    <property type="entry name" value="MFS_dom"/>
</dbReference>